<name>A0A2U9PKC6_MYCSE</name>
<evidence type="ECO:0000256" key="1">
    <source>
        <dbReference type="SAM" id="MobiDB-lite"/>
    </source>
</evidence>
<dbReference type="AlphaFoldDB" id="A0A2U9PKC6"/>
<feature type="compositionally biased region" description="Basic and acidic residues" evidence="1">
    <location>
        <begin position="72"/>
        <end position="83"/>
    </location>
</feature>
<evidence type="ECO:0000313" key="3">
    <source>
        <dbReference type="Proteomes" id="UP000011200"/>
    </source>
</evidence>
<proteinExistence type="predicted"/>
<sequence length="83" mass="9054">MFAHYAKRLVPEDSGRTYDLSNELTELRTTETTHKPKCEGAGGDGDRRNGTAECADPGPEFCRAPATTTASHARDKRNAPVFT</sequence>
<protein>
    <submittedName>
        <fullName evidence="2">Uncharacterized protein</fullName>
    </submittedName>
</protein>
<reference evidence="3" key="2">
    <citation type="submission" date="2018-03" db="EMBL/GenBank/DDBJ databases">
        <authorList>
            <person name="Derbyshire K."/>
            <person name="Gray T.A."/>
            <person name="Champion M."/>
        </authorList>
    </citation>
    <scope>NUCLEOTIDE SEQUENCE [LARGE SCALE GENOMIC DNA]</scope>
    <source>
        <strain evidence="3">MKD8</strain>
    </source>
</reference>
<dbReference type="EMBL" id="CP027541">
    <property type="protein sequence ID" value="AWT52200.1"/>
    <property type="molecule type" value="Genomic_DNA"/>
</dbReference>
<feature type="compositionally biased region" description="Basic and acidic residues" evidence="1">
    <location>
        <begin position="25"/>
        <end position="50"/>
    </location>
</feature>
<reference evidence="2 3" key="1">
    <citation type="journal article" date="2013" name="Genome Announc.">
        <title>Draft genome sequence of MKD8, a conjugal recipient Mycobacterium smegmatis strain.</title>
        <authorList>
            <person name="Gray T.A."/>
            <person name="Palumbo M.J."/>
            <person name="Derbyshire K.M."/>
        </authorList>
    </citation>
    <scope>NUCLEOTIDE SEQUENCE [LARGE SCALE GENOMIC DNA]</scope>
    <source>
        <strain evidence="2 3">MKD8</strain>
    </source>
</reference>
<evidence type="ECO:0000313" key="2">
    <source>
        <dbReference type="EMBL" id="AWT52200.1"/>
    </source>
</evidence>
<organism evidence="2 3">
    <name type="scientific">Mycolicibacterium smegmatis (strain MKD8)</name>
    <name type="common">Mycobacterium smegmatis</name>
    <dbReference type="NCBI Taxonomy" id="1214915"/>
    <lineage>
        <taxon>Bacteria</taxon>
        <taxon>Bacillati</taxon>
        <taxon>Actinomycetota</taxon>
        <taxon>Actinomycetes</taxon>
        <taxon>Mycobacteriales</taxon>
        <taxon>Mycobacteriaceae</taxon>
        <taxon>Mycolicibacterium</taxon>
    </lineage>
</organism>
<feature type="region of interest" description="Disordered" evidence="1">
    <location>
        <begin position="25"/>
        <end position="83"/>
    </location>
</feature>
<accession>A0A2U9PKC6</accession>
<dbReference type="Proteomes" id="UP000011200">
    <property type="component" value="Chromosome"/>
</dbReference>
<gene>
    <name evidence="2" type="ORF">D806_012120</name>
</gene>